<keyword evidence="3" id="KW-1185">Reference proteome</keyword>
<dbReference type="Proteomes" id="UP001596494">
    <property type="component" value="Unassembled WGS sequence"/>
</dbReference>
<comment type="caution">
    <text evidence="2">The sequence shown here is derived from an EMBL/GenBank/DDBJ whole genome shotgun (WGS) entry which is preliminary data.</text>
</comment>
<dbReference type="RefSeq" id="WP_289215070.1">
    <property type="nucleotide sequence ID" value="NZ_JAPVRC010000002.1"/>
</dbReference>
<reference evidence="3" key="1">
    <citation type="journal article" date="2019" name="Int. J. Syst. Evol. Microbiol.">
        <title>The Global Catalogue of Microorganisms (GCM) 10K type strain sequencing project: providing services to taxonomists for standard genome sequencing and annotation.</title>
        <authorList>
            <consortium name="The Broad Institute Genomics Platform"/>
            <consortium name="The Broad Institute Genome Sequencing Center for Infectious Disease"/>
            <person name="Wu L."/>
            <person name="Ma J."/>
        </authorList>
    </citation>
    <scope>NUCLEOTIDE SEQUENCE [LARGE SCALE GENOMIC DNA]</scope>
    <source>
        <strain evidence="3">CCUG 73951</strain>
    </source>
</reference>
<evidence type="ECO:0000313" key="2">
    <source>
        <dbReference type="EMBL" id="MFC7322704.1"/>
    </source>
</evidence>
<name>A0ABW2K7C3_9BACI</name>
<gene>
    <name evidence="2" type="ORF">ACFQMN_17715</name>
</gene>
<evidence type="ECO:0000256" key="1">
    <source>
        <dbReference type="SAM" id="Phobius"/>
    </source>
</evidence>
<keyword evidence="1" id="KW-1133">Transmembrane helix</keyword>
<sequence length="51" mass="5852">MSFLYAGFGVGDHFHWAGGIGLLFIIFVWYRNRWQLLGRYTGVGKEKLSGE</sequence>
<keyword evidence="1" id="KW-0812">Transmembrane</keyword>
<feature type="transmembrane region" description="Helical" evidence="1">
    <location>
        <begin position="13"/>
        <end position="30"/>
    </location>
</feature>
<dbReference type="EMBL" id="JBHTBY010000017">
    <property type="protein sequence ID" value="MFC7322704.1"/>
    <property type="molecule type" value="Genomic_DNA"/>
</dbReference>
<organism evidence="2 3">
    <name type="scientific">Halobacillus campisalis</name>
    <dbReference type="NCBI Taxonomy" id="435909"/>
    <lineage>
        <taxon>Bacteria</taxon>
        <taxon>Bacillati</taxon>
        <taxon>Bacillota</taxon>
        <taxon>Bacilli</taxon>
        <taxon>Bacillales</taxon>
        <taxon>Bacillaceae</taxon>
        <taxon>Halobacillus</taxon>
    </lineage>
</organism>
<evidence type="ECO:0000313" key="3">
    <source>
        <dbReference type="Proteomes" id="UP001596494"/>
    </source>
</evidence>
<accession>A0ABW2K7C3</accession>
<protein>
    <submittedName>
        <fullName evidence="2">Uncharacterized protein</fullName>
    </submittedName>
</protein>
<keyword evidence="1" id="KW-0472">Membrane</keyword>
<proteinExistence type="predicted"/>